<reference evidence="3" key="1">
    <citation type="journal article" date="2014" name="Science">
        <title>Ancient hybridizations among the ancestral genomes of bread wheat.</title>
        <authorList>
            <consortium name="International Wheat Genome Sequencing Consortium,"/>
            <person name="Marcussen T."/>
            <person name="Sandve S.R."/>
            <person name="Heier L."/>
            <person name="Spannagl M."/>
            <person name="Pfeifer M."/>
            <person name="Jakobsen K.S."/>
            <person name="Wulff B.B."/>
            <person name="Steuernagel B."/>
            <person name="Mayer K.F."/>
            <person name="Olsen O.A."/>
        </authorList>
    </citation>
    <scope>NUCLEOTIDE SEQUENCE [LARGE SCALE GENOMIC DNA]</scope>
    <source>
        <strain evidence="3">cv. AL8/78</strain>
    </source>
</reference>
<dbReference type="AlphaFoldDB" id="A0A453FEH0"/>
<reference evidence="2" key="5">
    <citation type="journal article" date="2021" name="G3 (Bethesda)">
        <title>Aegilops tauschii genome assembly Aet v5.0 features greater sequence contiguity and improved annotation.</title>
        <authorList>
            <person name="Wang L."/>
            <person name="Zhu T."/>
            <person name="Rodriguez J.C."/>
            <person name="Deal K.R."/>
            <person name="Dubcovsky J."/>
            <person name="McGuire P.E."/>
            <person name="Lux T."/>
            <person name="Spannagl M."/>
            <person name="Mayer K.F.X."/>
            <person name="Baldrich P."/>
            <person name="Meyers B.C."/>
            <person name="Huo N."/>
            <person name="Gu Y.Q."/>
            <person name="Zhou H."/>
            <person name="Devos K.M."/>
            <person name="Bennetzen J.L."/>
            <person name="Unver T."/>
            <person name="Budak H."/>
            <person name="Gulick P.J."/>
            <person name="Galiba G."/>
            <person name="Kalapos B."/>
            <person name="Nelson D.R."/>
            <person name="Li P."/>
            <person name="You F.M."/>
            <person name="Luo M.C."/>
            <person name="Dvorak J."/>
        </authorList>
    </citation>
    <scope>NUCLEOTIDE SEQUENCE [LARGE SCALE GENOMIC DNA]</scope>
    <source>
        <strain evidence="2">cv. AL8/78</strain>
    </source>
</reference>
<sequence>GGGAASRGCRRHRGAAGGHSPAPTPGRRRSAAPWWARRGRWRRRARGVEEHPAGKVGGRAGSGGQAPCVAGWHVPEERPGPMGPRGLRLPPPVRRLRHAGARLVPRRPRRGRAPADRVGGLQGGAPARQGVLPRVLRGAQAGQLQVLRRPAGEPLVRQLPHRQLQHRRRPARRRPRALPHGDRQGLHRRRPGHAGHGEQVRVRGQAGRPDPLGAPHRHRHRVLDAHPGPDPARLRGGEDGRRQQREAVRGQGGLPWRAGARVGALLSGHRELRGRAGDAAPVLRREPPPRRAHAAVQVPVAPRVRELHARHVQGQRQDRGERGGAAVRDVPLHQRVRGEGRGGSCDGDHRRLLRAQRRHLHPRQPPSPQSPGIHRRGCPHRCQGGAVQDTAGRQPVRRAGGGAGPGGARARHGHVQHQPRAPWQGVPLRLRLRRAPAVQLPQHAHQDRPGGEDGQELVRGGRRAVRALLRGAPRRPGGRRRRGDIHGERQGRVGLRTGAGRQDLQGDCPGQVPLRAALRLALLLGAQGQVTHTRVPTGAIVSLLASRIQDQRIQVGGR</sequence>
<feature type="region of interest" description="Disordered" evidence="1">
    <location>
        <begin position="1"/>
        <end position="65"/>
    </location>
</feature>
<keyword evidence="3" id="KW-1185">Reference proteome</keyword>
<feature type="compositionally biased region" description="Basic and acidic residues" evidence="1">
    <location>
        <begin position="232"/>
        <end position="248"/>
    </location>
</feature>
<accession>A0A453FEH0</accession>
<feature type="region of interest" description="Disordered" evidence="1">
    <location>
        <begin position="272"/>
        <end position="295"/>
    </location>
</feature>
<name>A0A453FEH0_AEGTS</name>
<feature type="region of interest" description="Disordered" evidence="1">
    <location>
        <begin position="468"/>
        <end position="506"/>
    </location>
</feature>
<dbReference type="EnsemblPlants" id="AET3Gv20655100.1">
    <property type="protein sequence ID" value="AET3Gv20655100.1"/>
    <property type="gene ID" value="AET3Gv20655100"/>
</dbReference>
<feature type="compositionally biased region" description="Basic and acidic residues" evidence="1">
    <location>
        <begin position="330"/>
        <end position="350"/>
    </location>
</feature>
<feature type="compositionally biased region" description="Basic residues" evidence="1">
    <location>
        <begin position="351"/>
        <end position="362"/>
    </location>
</feature>
<evidence type="ECO:0000313" key="3">
    <source>
        <dbReference type="Proteomes" id="UP000015105"/>
    </source>
</evidence>
<proteinExistence type="predicted"/>
<evidence type="ECO:0000313" key="2">
    <source>
        <dbReference type="EnsemblPlants" id="AET3Gv20655100.1"/>
    </source>
</evidence>
<reference evidence="2" key="4">
    <citation type="submission" date="2019-03" db="UniProtKB">
        <authorList>
            <consortium name="EnsemblPlants"/>
        </authorList>
    </citation>
    <scope>IDENTIFICATION</scope>
</reference>
<feature type="compositionally biased region" description="Basic residues" evidence="1">
    <location>
        <begin position="159"/>
        <end position="177"/>
    </location>
</feature>
<feature type="compositionally biased region" description="Gly residues" evidence="1">
    <location>
        <begin position="55"/>
        <end position="64"/>
    </location>
</feature>
<reference evidence="2" key="3">
    <citation type="journal article" date="2017" name="Nature">
        <title>Genome sequence of the progenitor of the wheat D genome Aegilops tauschii.</title>
        <authorList>
            <person name="Luo M.C."/>
            <person name="Gu Y.Q."/>
            <person name="Puiu D."/>
            <person name="Wang H."/>
            <person name="Twardziok S.O."/>
            <person name="Deal K.R."/>
            <person name="Huo N."/>
            <person name="Zhu T."/>
            <person name="Wang L."/>
            <person name="Wang Y."/>
            <person name="McGuire P.E."/>
            <person name="Liu S."/>
            <person name="Long H."/>
            <person name="Ramasamy R.K."/>
            <person name="Rodriguez J.C."/>
            <person name="Van S.L."/>
            <person name="Yuan L."/>
            <person name="Wang Z."/>
            <person name="Xia Z."/>
            <person name="Xiao L."/>
            <person name="Anderson O.D."/>
            <person name="Ouyang S."/>
            <person name="Liang Y."/>
            <person name="Zimin A.V."/>
            <person name="Pertea G."/>
            <person name="Qi P."/>
            <person name="Bennetzen J.L."/>
            <person name="Dai X."/>
            <person name="Dawson M.W."/>
            <person name="Muller H.G."/>
            <person name="Kugler K."/>
            <person name="Rivarola-Duarte L."/>
            <person name="Spannagl M."/>
            <person name="Mayer K.F.X."/>
            <person name="Lu F.H."/>
            <person name="Bevan M.W."/>
            <person name="Leroy P."/>
            <person name="Li P."/>
            <person name="You F.M."/>
            <person name="Sun Q."/>
            <person name="Liu Z."/>
            <person name="Lyons E."/>
            <person name="Wicker T."/>
            <person name="Salzberg S.L."/>
            <person name="Devos K.M."/>
            <person name="Dvorak J."/>
        </authorList>
    </citation>
    <scope>NUCLEOTIDE SEQUENCE [LARGE SCALE GENOMIC DNA]</scope>
    <source>
        <strain evidence="2">cv. AL8/78</strain>
    </source>
</reference>
<feature type="region of interest" description="Disordered" evidence="1">
    <location>
        <begin position="109"/>
        <end position="131"/>
    </location>
</feature>
<dbReference type="Proteomes" id="UP000015105">
    <property type="component" value="Chromosome 3D"/>
</dbReference>
<feature type="region of interest" description="Disordered" evidence="1">
    <location>
        <begin position="311"/>
        <end position="419"/>
    </location>
</feature>
<feature type="compositionally biased region" description="Basic residues" evidence="1">
    <location>
        <begin position="472"/>
        <end position="483"/>
    </location>
</feature>
<organism evidence="2 3">
    <name type="scientific">Aegilops tauschii subsp. strangulata</name>
    <name type="common">Goatgrass</name>
    <dbReference type="NCBI Taxonomy" id="200361"/>
    <lineage>
        <taxon>Eukaryota</taxon>
        <taxon>Viridiplantae</taxon>
        <taxon>Streptophyta</taxon>
        <taxon>Embryophyta</taxon>
        <taxon>Tracheophyta</taxon>
        <taxon>Spermatophyta</taxon>
        <taxon>Magnoliopsida</taxon>
        <taxon>Liliopsida</taxon>
        <taxon>Poales</taxon>
        <taxon>Poaceae</taxon>
        <taxon>BOP clade</taxon>
        <taxon>Pooideae</taxon>
        <taxon>Triticodae</taxon>
        <taxon>Triticeae</taxon>
        <taxon>Triticinae</taxon>
        <taxon>Aegilops</taxon>
    </lineage>
</organism>
<feature type="region of interest" description="Disordered" evidence="1">
    <location>
        <begin position="439"/>
        <end position="458"/>
    </location>
</feature>
<feature type="region of interest" description="Disordered" evidence="1">
    <location>
        <begin position="152"/>
        <end position="255"/>
    </location>
</feature>
<evidence type="ECO:0000256" key="1">
    <source>
        <dbReference type="SAM" id="MobiDB-lite"/>
    </source>
</evidence>
<reference evidence="3" key="2">
    <citation type="journal article" date="2017" name="Nat. Plants">
        <title>The Aegilops tauschii genome reveals multiple impacts of transposons.</title>
        <authorList>
            <person name="Zhao G."/>
            <person name="Zou C."/>
            <person name="Li K."/>
            <person name="Wang K."/>
            <person name="Li T."/>
            <person name="Gao L."/>
            <person name="Zhang X."/>
            <person name="Wang H."/>
            <person name="Yang Z."/>
            <person name="Liu X."/>
            <person name="Jiang W."/>
            <person name="Mao L."/>
            <person name="Kong X."/>
            <person name="Jiao Y."/>
            <person name="Jia J."/>
        </authorList>
    </citation>
    <scope>NUCLEOTIDE SEQUENCE [LARGE SCALE GENOMIC DNA]</scope>
    <source>
        <strain evidence="3">cv. AL8/78</strain>
    </source>
</reference>
<protein>
    <submittedName>
        <fullName evidence="2">Uncharacterized protein</fullName>
    </submittedName>
</protein>
<dbReference type="Gramene" id="AET3Gv20655100.1">
    <property type="protein sequence ID" value="AET3Gv20655100.1"/>
    <property type="gene ID" value="AET3Gv20655100"/>
</dbReference>